<name>A0ACC0WML8_9STRA</name>
<comment type="caution">
    <text evidence="1">The sequence shown here is derived from an EMBL/GenBank/DDBJ whole genome shotgun (WGS) entry which is preliminary data.</text>
</comment>
<reference evidence="1 2" key="1">
    <citation type="journal article" date="2022" name="bioRxiv">
        <title>The genome of the oomycete Peronosclerospora sorghi, a cosmopolitan pathogen of maize and sorghum, is inflated with dispersed pseudogenes.</title>
        <authorList>
            <person name="Fletcher K."/>
            <person name="Martin F."/>
            <person name="Isakeit T."/>
            <person name="Cavanaugh K."/>
            <person name="Magill C."/>
            <person name="Michelmore R."/>
        </authorList>
    </citation>
    <scope>NUCLEOTIDE SEQUENCE [LARGE SCALE GENOMIC DNA]</scope>
    <source>
        <strain evidence="1">P6</strain>
    </source>
</reference>
<evidence type="ECO:0000313" key="1">
    <source>
        <dbReference type="EMBL" id="KAI9920002.1"/>
    </source>
</evidence>
<evidence type="ECO:0000313" key="2">
    <source>
        <dbReference type="Proteomes" id="UP001163321"/>
    </source>
</evidence>
<dbReference type="Proteomes" id="UP001163321">
    <property type="component" value="Chromosome 10"/>
</dbReference>
<organism evidence="1 2">
    <name type="scientific">Peronosclerospora sorghi</name>
    <dbReference type="NCBI Taxonomy" id="230839"/>
    <lineage>
        <taxon>Eukaryota</taxon>
        <taxon>Sar</taxon>
        <taxon>Stramenopiles</taxon>
        <taxon>Oomycota</taxon>
        <taxon>Peronosporomycetes</taxon>
        <taxon>Peronosporales</taxon>
        <taxon>Peronosporaceae</taxon>
        <taxon>Peronosclerospora</taxon>
    </lineage>
</organism>
<accession>A0ACC0WML8</accession>
<sequence>MRRQPLVLLLVTLAIVAIANVASELGKPVSRALSDRERDGPRAWPSRNKEEERMGAETTGTWSKPLALVFKMLRLHKVQKHQLFERRRFRFWVQYMKLFHPKNPERAMLLTLHSIHNDKDVATMILNAKQVTKTERLATRLQTEQLQLWKTQNKPPEDVFEWLQLDTKKAKDLAPLVSNPEYATWKEYVKLISKKPEEVKEKMAHTLTTQSADLGLTLMVSASKKKEHLKEVATALHQGQLEMWKREKIKADNLFEGLQLNLLLERQDASLDAFLQSPVFGTWKEYVVATTKPEDVHQVMVQTLAKYLDKENLFNYRLMRLLIVSKYSDDPSVAALATQLQQAQLELWLEMKVSPADVHQRMDLKKNSWMDFFRKKSDEENVWRKYKNDFKAMEKKERQT</sequence>
<dbReference type="EMBL" id="CM047589">
    <property type="protein sequence ID" value="KAI9920002.1"/>
    <property type="molecule type" value="Genomic_DNA"/>
</dbReference>
<keyword evidence="2" id="KW-1185">Reference proteome</keyword>
<gene>
    <name evidence="1" type="ORF">PsorP6_015631</name>
</gene>
<protein>
    <submittedName>
        <fullName evidence="1">Uncharacterized protein</fullName>
    </submittedName>
</protein>
<proteinExistence type="predicted"/>